<dbReference type="OrthoDB" id="2434281at2759"/>
<keyword evidence="2" id="KW-1185">Reference proteome</keyword>
<dbReference type="Proteomes" id="UP000789570">
    <property type="component" value="Unassembled WGS sequence"/>
</dbReference>
<evidence type="ECO:0000313" key="2">
    <source>
        <dbReference type="Proteomes" id="UP000789570"/>
    </source>
</evidence>
<protein>
    <submittedName>
        <fullName evidence="1">6237_t:CDS:1</fullName>
    </submittedName>
</protein>
<accession>A0A9N9I508</accession>
<name>A0A9N9I508_9GLOM</name>
<reference evidence="1" key="1">
    <citation type="submission" date="2021-06" db="EMBL/GenBank/DDBJ databases">
        <authorList>
            <person name="Kallberg Y."/>
            <person name="Tangrot J."/>
            <person name="Rosling A."/>
        </authorList>
    </citation>
    <scope>NUCLEOTIDE SEQUENCE</scope>
    <source>
        <strain evidence="1">UK204</strain>
    </source>
</reference>
<dbReference type="EMBL" id="CAJVPQ010010099">
    <property type="protein sequence ID" value="CAG8720269.1"/>
    <property type="molecule type" value="Genomic_DNA"/>
</dbReference>
<evidence type="ECO:0000313" key="1">
    <source>
        <dbReference type="EMBL" id="CAG8720269.1"/>
    </source>
</evidence>
<feature type="non-terminal residue" evidence="1">
    <location>
        <position position="1"/>
    </location>
</feature>
<sequence length="100" mass="11911">YPDVNDISFHDKLKDYDNIEDSDNDNISFYDDNFSIHDESIENDNVISIEHASQEIHRLCYIGNSSYTKRRKNQQQREAAKEILKLHIFWNLDNEVKGYN</sequence>
<comment type="caution">
    <text evidence="1">The sequence shown here is derived from an EMBL/GenBank/DDBJ whole genome shotgun (WGS) entry which is preliminary data.</text>
</comment>
<organism evidence="1 2">
    <name type="scientific">Funneliformis caledonium</name>
    <dbReference type="NCBI Taxonomy" id="1117310"/>
    <lineage>
        <taxon>Eukaryota</taxon>
        <taxon>Fungi</taxon>
        <taxon>Fungi incertae sedis</taxon>
        <taxon>Mucoromycota</taxon>
        <taxon>Glomeromycotina</taxon>
        <taxon>Glomeromycetes</taxon>
        <taxon>Glomerales</taxon>
        <taxon>Glomeraceae</taxon>
        <taxon>Funneliformis</taxon>
    </lineage>
</organism>
<proteinExistence type="predicted"/>
<gene>
    <name evidence="1" type="ORF">FCALED_LOCUS14354</name>
</gene>
<dbReference type="AlphaFoldDB" id="A0A9N9I508"/>